<dbReference type="EMBL" id="JAEDAE010000013">
    <property type="protein sequence ID" value="MBH8560368.1"/>
    <property type="molecule type" value="Genomic_DNA"/>
</dbReference>
<protein>
    <submittedName>
        <fullName evidence="1">Uncharacterized protein</fullName>
    </submittedName>
</protein>
<gene>
    <name evidence="1" type="ORF">I7X13_20065</name>
</gene>
<dbReference type="InterPro" id="IPR046723">
    <property type="entry name" value="DUF6615"/>
</dbReference>
<sequence>MMLNDPVLEAILLGYPPLSLCEYSSYLSQRVYRHLSDVFRHELSFSELGMTDHFILDLVRFTHRSSPATVKVYKTSWPVETAFGNDIDLFIGDGTGQYDWYALQAKVMSHEGEFNDLKVKVKGELHQWHKLLLHERLFGSQAFYLLYVGKSKTNLPSTRPTKEDCHGVAPIGDYGLSLVKALDIHKTVTRTTPMKFSEVFPDLVEPLRSIFCCPRPLPPTAKKYSAAEIYTPAYRQVYAREKGDASYRDYNNLDHFLPDGFAPLRILIDLNPDVGKAEKFS</sequence>
<organism evidence="1 2">
    <name type="scientific">Hymenobacter negativus</name>
    <dbReference type="NCBI Taxonomy" id="2795026"/>
    <lineage>
        <taxon>Bacteria</taxon>
        <taxon>Pseudomonadati</taxon>
        <taxon>Bacteroidota</taxon>
        <taxon>Cytophagia</taxon>
        <taxon>Cytophagales</taxon>
        <taxon>Hymenobacteraceae</taxon>
        <taxon>Hymenobacter</taxon>
    </lineage>
</organism>
<evidence type="ECO:0000313" key="1">
    <source>
        <dbReference type="EMBL" id="MBH8560368.1"/>
    </source>
</evidence>
<keyword evidence="2" id="KW-1185">Reference proteome</keyword>
<accession>A0ABS0QCH2</accession>
<dbReference type="Proteomes" id="UP000625631">
    <property type="component" value="Unassembled WGS sequence"/>
</dbReference>
<comment type="caution">
    <text evidence="1">The sequence shown here is derived from an EMBL/GenBank/DDBJ whole genome shotgun (WGS) entry which is preliminary data.</text>
</comment>
<reference evidence="1 2" key="1">
    <citation type="submission" date="2020-12" db="EMBL/GenBank/DDBJ databases">
        <title>Hymenobacter sp.</title>
        <authorList>
            <person name="Kim M.K."/>
        </authorList>
    </citation>
    <scope>NUCLEOTIDE SEQUENCE [LARGE SCALE GENOMIC DNA]</scope>
    <source>
        <strain evidence="1 2">BT442</strain>
    </source>
</reference>
<evidence type="ECO:0000313" key="2">
    <source>
        <dbReference type="Proteomes" id="UP000625631"/>
    </source>
</evidence>
<dbReference type="Pfam" id="PF20320">
    <property type="entry name" value="DUF6615"/>
    <property type="match status" value="1"/>
</dbReference>
<dbReference type="RefSeq" id="WP_198076845.1">
    <property type="nucleotide sequence ID" value="NZ_JAEDAE010000013.1"/>
</dbReference>
<proteinExistence type="predicted"/>
<name>A0ABS0QCH2_9BACT</name>